<evidence type="ECO:0000256" key="2">
    <source>
        <dbReference type="SAM" id="Phobius"/>
    </source>
</evidence>
<dbReference type="PANTHER" id="PTHR12631">
    <property type="entry name" value="ALPHA-L-IDURONIDASE"/>
    <property type="match status" value="1"/>
</dbReference>
<evidence type="ECO:0000256" key="1">
    <source>
        <dbReference type="SAM" id="MobiDB-lite"/>
    </source>
</evidence>
<feature type="transmembrane region" description="Helical" evidence="2">
    <location>
        <begin position="112"/>
        <end position="130"/>
    </location>
</feature>
<dbReference type="eggNOG" id="COG3664">
    <property type="taxonomic scope" value="Bacteria"/>
</dbReference>
<protein>
    <submittedName>
        <fullName evidence="4">Helix-turn-helix domain-containing protein</fullName>
    </submittedName>
</protein>
<dbReference type="RefSeq" id="WP_051769610.1">
    <property type="nucleotide sequence ID" value="NZ_FWYC01000004.1"/>
</dbReference>
<feature type="domain" description="HTH cro/C1-type" evidence="3">
    <location>
        <begin position="13"/>
        <end position="69"/>
    </location>
</feature>
<keyword evidence="5" id="KW-1185">Reference proteome</keyword>
<dbReference type="Proteomes" id="UP000192840">
    <property type="component" value="Unassembled WGS sequence"/>
</dbReference>
<dbReference type="SMART" id="SM00530">
    <property type="entry name" value="HTH_XRE"/>
    <property type="match status" value="1"/>
</dbReference>
<evidence type="ECO:0000313" key="5">
    <source>
        <dbReference type="Proteomes" id="UP000192840"/>
    </source>
</evidence>
<dbReference type="PANTHER" id="PTHR12631:SF10">
    <property type="entry name" value="BETA-XYLOSIDASE-LIKE PROTEIN-RELATED"/>
    <property type="match status" value="1"/>
</dbReference>
<reference evidence="5" key="1">
    <citation type="submission" date="2017-04" db="EMBL/GenBank/DDBJ databases">
        <authorList>
            <person name="Varghese N."/>
            <person name="Submissions S."/>
        </authorList>
    </citation>
    <scope>NUCLEOTIDE SEQUENCE [LARGE SCALE GENOMIC DNA]</scope>
    <source>
        <strain evidence="5">DSM 44073</strain>
    </source>
</reference>
<keyword evidence="2" id="KW-1133">Transmembrane helix</keyword>
<dbReference type="CDD" id="cd00093">
    <property type="entry name" value="HTH_XRE"/>
    <property type="match status" value="1"/>
</dbReference>
<name>A0A1W2BB67_9PSEU</name>
<proteinExistence type="predicted"/>
<dbReference type="EMBL" id="FWYC01000004">
    <property type="protein sequence ID" value="SMC70020.1"/>
    <property type="molecule type" value="Genomic_DNA"/>
</dbReference>
<organism evidence="4 5">
    <name type="scientific">Lentzea albidocapillata</name>
    <dbReference type="NCBI Taxonomy" id="40571"/>
    <lineage>
        <taxon>Bacteria</taxon>
        <taxon>Bacillati</taxon>
        <taxon>Actinomycetota</taxon>
        <taxon>Actinomycetes</taxon>
        <taxon>Pseudonocardiales</taxon>
        <taxon>Pseudonocardiaceae</taxon>
        <taxon>Lentzea</taxon>
    </lineage>
</organism>
<dbReference type="Pfam" id="PF13560">
    <property type="entry name" value="HTH_31"/>
    <property type="match status" value="1"/>
</dbReference>
<dbReference type="AlphaFoldDB" id="A0A1W2BB67"/>
<gene>
    <name evidence="4" type="ORF">SAMN05660733_01324</name>
</gene>
<dbReference type="STRING" id="40571.SAMN05660733_01324"/>
<dbReference type="Gene3D" id="3.20.20.80">
    <property type="entry name" value="Glycosidases"/>
    <property type="match status" value="1"/>
</dbReference>
<sequence length="534" mass="58261">MAVVRDGHDLAGFLSELKRRSGLSYAELARRTYTSSSALHRYCSGHSTPADYQVLARIGLECGASDVELNELLRRWRDVNDGPPQPPVEHPAPARHPAPVNQRPAARRRTGVGVLIAVALLLVPILSASSPDTGPARAEPITAPSWVTHPSPVSAASFGVTLNSTTGAMPSFRIGSVRLWDSRTRWANLQPRRDRFDWATLDRLVDGSQRAGLPALFVAGGTPEWAAPNSPKTAYDDDSRTGAPDDLADWDRFVRAVAERYRGRIEAYELWAYANDTRFYSGSVETLVAMTRQAAAIVRSIDGKAVVVCPSMGRLWHSAGRDFLLRFAELGGYQHCDAAGVKLHQRDAADPPETLMQLITEIDRVMHAAGVHPPLWNTGTTYDLPLQKPLAPQRSADYAMRFYLTGLYGRKFGLARMYFYNWGSSRLPLVLQAEGTAPTEAAIAVETLQRWLAGARLRSCGQGLAAGLPGNVWQCEFIGETNRRLVIRWTHAGTADTTAGPGAESVTRADGATTALRVGDPVEITESPTLIGYR</sequence>
<accession>A0A1W2BB67</accession>
<dbReference type="InterPro" id="IPR001387">
    <property type="entry name" value="Cro/C1-type_HTH"/>
</dbReference>
<keyword evidence="2" id="KW-0812">Transmembrane</keyword>
<evidence type="ECO:0000259" key="3">
    <source>
        <dbReference type="SMART" id="SM00530"/>
    </source>
</evidence>
<evidence type="ECO:0000313" key="4">
    <source>
        <dbReference type="EMBL" id="SMC70020.1"/>
    </source>
</evidence>
<keyword evidence="2" id="KW-0472">Membrane</keyword>
<feature type="region of interest" description="Disordered" evidence="1">
    <location>
        <begin position="78"/>
        <end position="105"/>
    </location>
</feature>
<dbReference type="InterPro" id="IPR051923">
    <property type="entry name" value="Glycosyl_Hydrolase_39"/>
</dbReference>
<dbReference type="GO" id="GO:0004553">
    <property type="term" value="F:hydrolase activity, hydrolyzing O-glycosyl compounds"/>
    <property type="evidence" value="ECO:0007669"/>
    <property type="project" value="TreeGrafter"/>
</dbReference>
<dbReference type="OrthoDB" id="7180791at2"/>
<feature type="compositionally biased region" description="Pro residues" evidence="1">
    <location>
        <begin position="83"/>
        <end position="96"/>
    </location>
</feature>
<dbReference type="eggNOG" id="COG1813">
    <property type="taxonomic scope" value="Bacteria"/>
</dbReference>
<dbReference type="InterPro" id="IPR017853">
    <property type="entry name" value="GH"/>
</dbReference>
<dbReference type="SUPFAM" id="SSF51445">
    <property type="entry name" value="(Trans)glycosidases"/>
    <property type="match status" value="1"/>
</dbReference>